<sequence>MTKEIGKIFYIGMLKDNPVYRQILGICSALAVTNLMINSLFMSLGLIFVASFSSLTVSMIRQHIPRHIRMMVQTLIISAYVIIVDIILRAYFPSMSIALGPYVGLIITNCIIMGRCESFAQNNKPLASFFDGMAAGLGYMTVLLTVAFFREFLGFGTIFGIAVVGDWWTNWIFMIMPPGAFFMLGILIWVANSFIPTKEQDKEIEIKPIDINKASQETVVPGGAN</sequence>
<feature type="transmembrane region" description="Helical" evidence="7">
    <location>
        <begin position="72"/>
        <end position="92"/>
    </location>
</feature>
<keyword evidence="8" id="KW-0830">Ubiquinone</keyword>
<keyword evidence="2" id="KW-0813">Transport</keyword>
<proteinExistence type="predicted"/>
<feature type="transmembrane region" description="Helical" evidence="7">
    <location>
        <begin position="171"/>
        <end position="192"/>
    </location>
</feature>
<feature type="transmembrane region" description="Helical" evidence="7">
    <location>
        <begin position="98"/>
        <end position="116"/>
    </location>
</feature>
<dbReference type="EMBL" id="SLYC01000005">
    <property type="protein sequence ID" value="TCQ05211.1"/>
    <property type="molecule type" value="Genomic_DNA"/>
</dbReference>
<dbReference type="AlphaFoldDB" id="A0A4R2TNU2"/>
<reference evidence="8 9" key="1">
    <citation type="submission" date="2019-03" db="EMBL/GenBank/DDBJ databases">
        <title>Genomic Encyclopedia of Type Strains, Phase IV (KMG-IV): sequencing the most valuable type-strain genomes for metagenomic binning, comparative biology and taxonomic classification.</title>
        <authorList>
            <person name="Goeker M."/>
        </authorList>
    </citation>
    <scope>NUCLEOTIDE SEQUENCE [LARGE SCALE GENOMIC DNA]</scope>
    <source>
        <strain evidence="8 9">DSM 100013</strain>
    </source>
</reference>
<dbReference type="RefSeq" id="WP_132847682.1">
    <property type="nucleotide sequence ID" value="NZ_CP058648.1"/>
</dbReference>
<evidence type="ECO:0000256" key="5">
    <source>
        <dbReference type="ARBA" id="ARBA00022989"/>
    </source>
</evidence>
<keyword evidence="9" id="KW-1185">Reference proteome</keyword>
<dbReference type="Proteomes" id="UP000295504">
    <property type="component" value="Unassembled WGS sequence"/>
</dbReference>
<feature type="transmembrane region" description="Helical" evidence="7">
    <location>
        <begin position="40"/>
        <end position="60"/>
    </location>
</feature>
<name>A0A4R2TNU2_9FIRM</name>
<keyword evidence="6 7" id="KW-0472">Membrane</keyword>
<feature type="transmembrane region" description="Helical" evidence="7">
    <location>
        <begin position="137"/>
        <end position="165"/>
    </location>
</feature>
<dbReference type="Pfam" id="PF02508">
    <property type="entry name" value="Rnf-Nqr"/>
    <property type="match status" value="1"/>
</dbReference>
<evidence type="ECO:0000256" key="4">
    <source>
        <dbReference type="ARBA" id="ARBA00022967"/>
    </source>
</evidence>
<protein>
    <submittedName>
        <fullName evidence="8">Na+-transporting NADH:ubiquinone oxidoreductase subunit D</fullName>
    </submittedName>
</protein>
<evidence type="ECO:0000256" key="7">
    <source>
        <dbReference type="SAM" id="Phobius"/>
    </source>
</evidence>
<comment type="caution">
    <text evidence="8">The sequence shown here is derived from an EMBL/GenBank/DDBJ whole genome shotgun (WGS) entry which is preliminary data.</text>
</comment>
<dbReference type="PANTHER" id="PTHR30586">
    <property type="entry name" value="ELECTRON TRANSPORT COMPLEX PROTEIN RNFE"/>
    <property type="match status" value="1"/>
</dbReference>
<evidence type="ECO:0000256" key="6">
    <source>
        <dbReference type="ARBA" id="ARBA00023136"/>
    </source>
</evidence>
<dbReference type="PANTHER" id="PTHR30586:SF1">
    <property type="entry name" value="NA(+)-TRANSLOCATING NADH-QUINONE REDUCTASE SUBUNIT D"/>
    <property type="match status" value="1"/>
</dbReference>
<keyword evidence="3 7" id="KW-0812">Transmembrane</keyword>
<dbReference type="PIRSF" id="PIRSF006102">
    <property type="entry name" value="NQR_DE"/>
    <property type="match status" value="1"/>
</dbReference>
<comment type="subcellular location">
    <subcellularLocation>
        <location evidence="1">Endomembrane system</location>
        <topology evidence="1">Multi-pass membrane protein</topology>
    </subcellularLocation>
</comment>
<evidence type="ECO:0000256" key="3">
    <source>
        <dbReference type="ARBA" id="ARBA00022692"/>
    </source>
</evidence>
<keyword evidence="5 7" id="KW-1133">Transmembrane helix</keyword>
<keyword evidence="4" id="KW-1278">Translocase</keyword>
<dbReference type="GO" id="GO:0005886">
    <property type="term" value="C:plasma membrane"/>
    <property type="evidence" value="ECO:0007669"/>
    <property type="project" value="TreeGrafter"/>
</dbReference>
<accession>A0A4R2TNU2</accession>
<evidence type="ECO:0000256" key="2">
    <source>
        <dbReference type="ARBA" id="ARBA00022448"/>
    </source>
</evidence>
<dbReference type="OrthoDB" id="9790976at2"/>
<evidence type="ECO:0000256" key="1">
    <source>
        <dbReference type="ARBA" id="ARBA00004127"/>
    </source>
</evidence>
<gene>
    <name evidence="8" type="ORF">EDD79_100526</name>
</gene>
<organism evidence="8 9">
    <name type="scientific">Serpentinicella alkaliphila</name>
    <dbReference type="NCBI Taxonomy" id="1734049"/>
    <lineage>
        <taxon>Bacteria</taxon>
        <taxon>Bacillati</taxon>
        <taxon>Bacillota</taxon>
        <taxon>Clostridia</taxon>
        <taxon>Peptostreptococcales</taxon>
        <taxon>Natronincolaceae</taxon>
        <taxon>Serpentinicella</taxon>
    </lineage>
</organism>
<evidence type="ECO:0000313" key="9">
    <source>
        <dbReference type="Proteomes" id="UP000295504"/>
    </source>
</evidence>
<dbReference type="InterPro" id="IPR003667">
    <property type="entry name" value="NqrDE/RnfAE"/>
</dbReference>
<evidence type="ECO:0000313" key="8">
    <source>
        <dbReference type="EMBL" id="TCQ05211.1"/>
    </source>
</evidence>
<dbReference type="NCBIfam" id="NF009070">
    <property type="entry name" value="PRK12405.1"/>
    <property type="match status" value="1"/>
</dbReference>
<dbReference type="GO" id="GO:0012505">
    <property type="term" value="C:endomembrane system"/>
    <property type="evidence" value="ECO:0007669"/>
    <property type="project" value="UniProtKB-SubCell"/>
</dbReference>